<comment type="similarity">
    <text evidence="1">Belongs to the esterase D family.</text>
</comment>
<dbReference type="Gene3D" id="3.40.50.1820">
    <property type="entry name" value="alpha/beta hydrolase"/>
    <property type="match status" value="1"/>
</dbReference>
<feature type="chain" id="PRO_5015540837" evidence="3">
    <location>
        <begin position="24"/>
        <end position="289"/>
    </location>
</feature>
<keyword evidence="2" id="KW-0378">Hydrolase</keyword>
<accession>A0A2S0PCM9</accession>
<dbReference type="InterPro" id="IPR029058">
    <property type="entry name" value="AB_hydrolase_fold"/>
</dbReference>
<dbReference type="RefSeq" id="WP_107889777.1">
    <property type="nucleotide sequence ID" value="NZ_CALFSO010000128.1"/>
</dbReference>
<dbReference type="Proteomes" id="UP000244173">
    <property type="component" value="Chromosome"/>
</dbReference>
<evidence type="ECO:0000313" key="4">
    <source>
        <dbReference type="EMBL" id="AVY95148.1"/>
    </source>
</evidence>
<dbReference type="SUPFAM" id="SSF53474">
    <property type="entry name" value="alpha/beta-Hydrolases"/>
    <property type="match status" value="1"/>
</dbReference>
<dbReference type="InterPro" id="IPR052558">
    <property type="entry name" value="Siderophore_Hydrolase_D"/>
</dbReference>
<dbReference type="PANTHER" id="PTHR40841:SF2">
    <property type="entry name" value="SIDEROPHORE-DEGRADING ESTERASE (EUROFUNG)"/>
    <property type="match status" value="1"/>
</dbReference>
<dbReference type="Pfam" id="PF00756">
    <property type="entry name" value="Esterase"/>
    <property type="match status" value="1"/>
</dbReference>
<proteinExistence type="inferred from homology"/>
<evidence type="ECO:0000256" key="3">
    <source>
        <dbReference type="SAM" id="SignalP"/>
    </source>
</evidence>
<keyword evidence="3" id="KW-0732">Signal</keyword>
<dbReference type="OrthoDB" id="9784036at2"/>
<dbReference type="InterPro" id="IPR000801">
    <property type="entry name" value="Esterase-like"/>
</dbReference>
<dbReference type="AlphaFoldDB" id="A0A2S0PCM9"/>
<dbReference type="STRING" id="1122240.GCA_000620105_03539"/>
<feature type="signal peptide" evidence="3">
    <location>
        <begin position="1"/>
        <end position="23"/>
    </location>
</feature>
<dbReference type="PANTHER" id="PTHR40841">
    <property type="entry name" value="SIDEROPHORE TRIACETYLFUSARININE C ESTERASE"/>
    <property type="match status" value="1"/>
</dbReference>
<organism evidence="4 5">
    <name type="scientific">Microvirgula aerodenitrificans</name>
    <dbReference type="NCBI Taxonomy" id="57480"/>
    <lineage>
        <taxon>Bacteria</taxon>
        <taxon>Pseudomonadati</taxon>
        <taxon>Pseudomonadota</taxon>
        <taxon>Betaproteobacteria</taxon>
        <taxon>Neisseriales</taxon>
        <taxon>Aquaspirillaceae</taxon>
        <taxon>Microvirgula</taxon>
    </lineage>
</organism>
<evidence type="ECO:0000256" key="2">
    <source>
        <dbReference type="ARBA" id="ARBA00022801"/>
    </source>
</evidence>
<evidence type="ECO:0000313" key="5">
    <source>
        <dbReference type="Proteomes" id="UP000244173"/>
    </source>
</evidence>
<dbReference type="GO" id="GO:0016788">
    <property type="term" value="F:hydrolase activity, acting on ester bonds"/>
    <property type="evidence" value="ECO:0007669"/>
    <property type="project" value="TreeGrafter"/>
</dbReference>
<protein>
    <submittedName>
        <fullName evidence="4">Enterobactin esterase</fullName>
    </submittedName>
</protein>
<dbReference type="KEGG" id="maer:DAI18_14665"/>
<dbReference type="EMBL" id="CP028519">
    <property type="protein sequence ID" value="AVY95148.1"/>
    <property type="molecule type" value="Genomic_DNA"/>
</dbReference>
<reference evidence="4 5" key="1">
    <citation type="submission" date="2018-04" db="EMBL/GenBank/DDBJ databases">
        <title>Denitrifier Microvirgula.</title>
        <authorList>
            <person name="Anderson E."/>
            <person name="Jang J."/>
            <person name="Ishii S."/>
        </authorList>
    </citation>
    <scope>NUCLEOTIDE SEQUENCE [LARGE SCALE GENOMIC DNA]</scope>
    <source>
        <strain evidence="4 5">BE2.4</strain>
    </source>
</reference>
<sequence length="289" mass="31112">MPRLPLLLTACLFAILPAAIVNAGDVTLPGTTRFDLAARPDGGAYRIFVVRPDRPAPAAGYPVLYLLDANAVIGTAADALRARQDLEPAVIVGIGYPTDQPFDIPRRFHDFTPPTAAANLPAQIAPGQRTGGQTALLDFIEQQLKPRIERELPIDRRRQTLFGHSLGGLFALHVLFTRPQAFQSYVAASPSIWWNRESILAEEAARPVISDGPVRLLLTVGARETRNRMRDNTAAMAARLGASRDIEVSFALLDQAGHGASLPLSLLRGLDTVLSPLPRGLLEAPASGQ</sequence>
<keyword evidence="5" id="KW-1185">Reference proteome</keyword>
<name>A0A2S0PCM9_9NEIS</name>
<gene>
    <name evidence="4" type="ORF">DAI18_14665</name>
</gene>
<evidence type="ECO:0000256" key="1">
    <source>
        <dbReference type="ARBA" id="ARBA00005622"/>
    </source>
</evidence>